<dbReference type="RefSeq" id="WP_110628643.1">
    <property type="nucleotide sequence ID" value="NZ_CP029788.1"/>
</dbReference>
<sequence length="117" mass="13911">MAEPRLRAIEAGGRVVDDPTEEELHDLLSEMNLWHRYVILERCDLEPRSQHYMQAYLNDDMSYQVEYRAGGPDQHYQTHISTPHELDRPKPVADLMMDWAHDRPGWRETTQWVPLRV</sequence>
<dbReference type="Proteomes" id="UP000247634">
    <property type="component" value="Chromosome"/>
</dbReference>
<proteinExistence type="predicted"/>
<keyword evidence="2" id="KW-1185">Reference proteome</keyword>
<dbReference type="OrthoDB" id="3829914at2"/>
<dbReference type="EMBL" id="CP029788">
    <property type="protein sequence ID" value="AWT43731.1"/>
    <property type="molecule type" value="Genomic_DNA"/>
</dbReference>
<name>A0A2U9P3J4_STRAS</name>
<gene>
    <name evidence="1" type="ORF">DMT42_16340</name>
</gene>
<dbReference type="KEGG" id="sact:DMT42_16340"/>
<organism evidence="1 2">
    <name type="scientific">Streptomyces actuosus</name>
    <dbReference type="NCBI Taxonomy" id="1885"/>
    <lineage>
        <taxon>Bacteria</taxon>
        <taxon>Bacillati</taxon>
        <taxon>Actinomycetota</taxon>
        <taxon>Actinomycetes</taxon>
        <taxon>Kitasatosporales</taxon>
        <taxon>Streptomycetaceae</taxon>
        <taxon>Streptomyces</taxon>
    </lineage>
</organism>
<dbReference type="AlphaFoldDB" id="A0A2U9P3J4"/>
<evidence type="ECO:0000313" key="2">
    <source>
        <dbReference type="Proteomes" id="UP000247634"/>
    </source>
</evidence>
<evidence type="ECO:0000313" key="1">
    <source>
        <dbReference type="EMBL" id="AWT43731.1"/>
    </source>
</evidence>
<reference evidence="1 2" key="1">
    <citation type="submission" date="2018-06" db="EMBL/GenBank/DDBJ databases">
        <title>The complete genome sequence of a nosiheptide producer Streptomyces actuosus ATCC 25421: deducing the ability of producing a new class III lantibiotics.</title>
        <authorList>
            <person name="Liu W."/>
            <person name="Sun F."/>
            <person name="Hu Y."/>
        </authorList>
    </citation>
    <scope>NUCLEOTIDE SEQUENCE [LARGE SCALE GENOMIC DNA]</scope>
    <source>
        <strain evidence="1 2">ATCC 25421</strain>
    </source>
</reference>
<protein>
    <submittedName>
        <fullName evidence="1">Uncharacterized protein</fullName>
    </submittedName>
</protein>
<accession>A0A2U9P3J4</accession>